<sequence>MEHQYASHENEGGLKNTIRNSILILVFEMIGTLFLTLLYDCHSKVSGSHYNPCVTFAFMFRKDTGKFSRTLGIAYILFQLLGAFLGGLLAFFFNEYKQITFGIATEYVGYAIAAEILGSFFLAFLYLTQTEEKTKLSKDPAITTLIIAAAYLGALLMASGPQDYLACLNPAVAFGTSFQQLYTGSADGWSVSYVYLPSPFIGGLIAVIFFEFVYKKVFETIQSTEEDDALLDKNDDE</sequence>
<organism evidence="8 9">
    <name type="scientific">Stylonychia lemnae</name>
    <name type="common">Ciliate</name>
    <dbReference type="NCBI Taxonomy" id="5949"/>
    <lineage>
        <taxon>Eukaryota</taxon>
        <taxon>Sar</taxon>
        <taxon>Alveolata</taxon>
        <taxon>Ciliophora</taxon>
        <taxon>Intramacronucleata</taxon>
        <taxon>Spirotrichea</taxon>
        <taxon>Stichotrichia</taxon>
        <taxon>Sporadotrichida</taxon>
        <taxon>Oxytrichidae</taxon>
        <taxon>Stylonychinae</taxon>
        <taxon>Stylonychia</taxon>
    </lineage>
</organism>
<evidence type="ECO:0000256" key="3">
    <source>
        <dbReference type="ARBA" id="ARBA00022692"/>
    </source>
</evidence>
<dbReference type="OrthoDB" id="311282at2759"/>
<comment type="subcellular location">
    <subcellularLocation>
        <location evidence="1">Membrane</location>
        <topology evidence="1">Multi-pass membrane protein</topology>
    </subcellularLocation>
</comment>
<reference evidence="8 9" key="1">
    <citation type="submission" date="2014-06" db="EMBL/GenBank/DDBJ databases">
        <authorList>
            <person name="Swart Estienne"/>
        </authorList>
    </citation>
    <scope>NUCLEOTIDE SEQUENCE [LARGE SCALE GENOMIC DNA]</scope>
    <source>
        <strain evidence="8 9">130c</strain>
    </source>
</reference>
<dbReference type="InterPro" id="IPR000425">
    <property type="entry name" value="MIP"/>
</dbReference>
<evidence type="ECO:0000256" key="7">
    <source>
        <dbReference type="SAM" id="Phobius"/>
    </source>
</evidence>
<evidence type="ECO:0000313" key="9">
    <source>
        <dbReference type="Proteomes" id="UP000039865"/>
    </source>
</evidence>
<gene>
    <name evidence="8" type="primary">Contig16711.g17805</name>
    <name evidence="8" type="ORF">STYLEM_9398</name>
</gene>
<evidence type="ECO:0000256" key="4">
    <source>
        <dbReference type="ARBA" id="ARBA00022989"/>
    </source>
</evidence>
<keyword evidence="9" id="KW-1185">Reference proteome</keyword>
<feature type="transmembrane region" description="Helical" evidence="7">
    <location>
        <begin position="71"/>
        <end position="92"/>
    </location>
</feature>
<evidence type="ECO:0000256" key="6">
    <source>
        <dbReference type="RuleBase" id="RU000477"/>
    </source>
</evidence>
<dbReference type="GO" id="GO:0015250">
    <property type="term" value="F:water channel activity"/>
    <property type="evidence" value="ECO:0007669"/>
    <property type="project" value="TreeGrafter"/>
</dbReference>
<dbReference type="GO" id="GO:0005886">
    <property type="term" value="C:plasma membrane"/>
    <property type="evidence" value="ECO:0007669"/>
    <property type="project" value="TreeGrafter"/>
</dbReference>
<evidence type="ECO:0000313" key="8">
    <source>
        <dbReference type="EMBL" id="CDW80400.1"/>
    </source>
</evidence>
<dbReference type="EMBL" id="CCKQ01008932">
    <property type="protein sequence ID" value="CDW80400.1"/>
    <property type="molecule type" value="Genomic_DNA"/>
</dbReference>
<dbReference type="InParanoid" id="A0A078ADW6"/>
<protein>
    <submittedName>
        <fullName evidence="8">Probable aquaporin pip2-5-like</fullName>
    </submittedName>
</protein>
<evidence type="ECO:0000256" key="1">
    <source>
        <dbReference type="ARBA" id="ARBA00004141"/>
    </source>
</evidence>
<proteinExistence type="inferred from homology"/>
<accession>A0A078ADW6</accession>
<dbReference type="Proteomes" id="UP000039865">
    <property type="component" value="Unassembled WGS sequence"/>
</dbReference>
<dbReference type="Gene3D" id="1.20.1080.10">
    <property type="entry name" value="Glycerol uptake facilitator protein"/>
    <property type="match status" value="1"/>
</dbReference>
<feature type="transmembrane region" description="Helical" evidence="7">
    <location>
        <begin position="107"/>
        <end position="128"/>
    </location>
</feature>
<feature type="transmembrane region" description="Helical" evidence="7">
    <location>
        <begin position="140"/>
        <end position="160"/>
    </location>
</feature>
<dbReference type="PANTHER" id="PTHR19139">
    <property type="entry name" value="AQUAPORIN TRANSPORTER"/>
    <property type="match status" value="1"/>
</dbReference>
<dbReference type="PRINTS" id="PR00783">
    <property type="entry name" value="MINTRINSICP"/>
</dbReference>
<dbReference type="InterPro" id="IPR034294">
    <property type="entry name" value="Aquaporin_transptr"/>
</dbReference>
<evidence type="ECO:0000256" key="5">
    <source>
        <dbReference type="ARBA" id="ARBA00023136"/>
    </source>
</evidence>
<dbReference type="SUPFAM" id="SSF81338">
    <property type="entry name" value="Aquaporin-like"/>
    <property type="match status" value="1"/>
</dbReference>
<dbReference type="PANTHER" id="PTHR19139:SF199">
    <property type="entry name" value="MIP17260P"/>
    <property type="match status" value="1"/>
</dbReference>
<feature type="transmembrane region" description="Helical" evidence="7">
    <location>
        <begin position="20"/>
        <end position="39"/>
    </location>
</feature>
<dbReference type="InterPro" id="IPR023271">
    <property type="entry name" value="Aquaporin-like"/>
</dbReference>
<dbReference type="Pfam" id="PF00230">
    <property type="entry name" value="MIP"/>
    <property type="match status" value="1"/>
</dbReference>
<comment type="similarity">
    <text evidence="2 6">Belongs to the MIP/aquaporin (TC 1.A.8) family.</text>
</comment>
<keyword evidence="3 6" id="KW-0812">Transmembrane</keyword>
<evidence type="ECO:0000256" key="2">
    <source>
        <dbReference type="ARBA" id="ARBA00006175"/>
    </source>
</evidence>
<keyword evidence="4 7" id="KW-1133">Transmembrane helix</keyword>
<name>A0A078ADW6_STYLE</name>
<keyword evidence="5 7" id="KW-0472">Membrane</keyword>
<feature type="transmembrane region" description="Helical" evidence="7">
    <location>
        <begin position="193"/>
        <end position="214"/>
    </location>
</feature>
<keyword evidence="6" id="KW-0813">Transport</keyword>
<dbReference type="AlphaFoldDB" id="A0A078ADW6"/>